<feature type="chain" id="PRO_5003685775" description="Secreted protein" evidence="1">
    <location>
        <begin position="23"/>
        <end position="75"/>
    </location>
</feature>
<evidence type="ECO:0000313" key="3">
    <source>
        <dbReference type="Proteomes" id="UP000006054"/>
    </source>
</evidence>
<protein>
    <recommendedName>
        <fullName evidence="4">Secreted protein</fullName>
    </recommendedName>
</protein>
<gene>
    <name evidence="2" type="ordered locus">Fleli_1711</name>
</gene>
<sequence length="75" mass="8261" precursor="true">MSKSIFTFVNVLLLSITLMGFSVDSTTTLYQKNAVHQQIDEDACKYGQCKATAASTGNRCKHCVSNSGDSYCYQH</sequence>
<evidence type="ECO:0000313" key="2">
    <source>
        <dbReference type="EMBL" id="AFM04119.1"/>
    </source>
</evidence>
<dbReference type="KEGG" id="fli:Fleli_1711"/>
<proteinExistence type="predicted"/>
<dbReference type="EMBL" id="CP003345">
    <property type="protein sequence ID" value="AFM04119.1"/>
    <property type="molecule type" value="Genomic_DNA"/>
</dbReference>
<reference evidence="3" key="1">
    <citation type="submission" date="2012-06" db="EMBL/GenBank/DDBJ databases">
        <title>The complete genome of Flexibacter litoralis DSM 6794.</title>
        <authorList>
            <person name="Lucas S."/>
            <person name="Copeland A."/>
            <person name="Lapidus A."/>
            <person name="Glavina del Rio T."/>
            <person name="Dalin E."/>
            <person name="Tice H."/>
            <person name="Bruce D."/>
            <person name="Goodwin L."/>
            <person name="Pitluck S."/>
            <person name="Peters L."/>
            <person name="Ovchinnikova G."/>
            <person name="Lu M."/>
            <person name="Kyrpides N."/>
            <person name="Mavromatis K."/>
            <person name="Ivanova N."/>
            <person name="Brettin T."/>
            <person name="Detter J.C."/>
            <person name="Han C."/>
            <person name="Larimer F."/>
            <person name="Land M."/>
            <person name="Hauser L."/>
            <person name="Markowitz V."/>
            <person name="Cheng J.-F."/>
            <person name="Hugenholtz P."/>
            <person name="Woyke T."/>
            <person name="Wu D."/>
            <person name="Spring S."/>
            <person name="Lang E."/>
            <person name="Kopitz M."/>
            <person name="Brambilla E."/>
            <person name="Klenk H.-P."/>
            <person name="Eisen J.A."/>
        </authorList>
    </citation>
    <scope>NUCLEOTIDE SEQUENCE [LARGE SCALE GENOMIC DNA]</scope>
    <source>
        <strain evidence="3">ATCC 23117 / DSM 6794 / NBRC 15988 / NCIMB 1366 / Sio-4</strain>
    </source>
</reference>
<dbReference type="AlphaFoldDB" id="I4AJI4"/>
<dbReference type="HOGENOM" id="CLU_2665727_0_0_10"/>
<name>I4AJI4_BERLS</name>
<keyword evidence="3" id="KW-1185">Reference proteome</keyword>
<organism evidence="2 3">
    <name type="scientific">Bernardetia litoralis (strain ATCC 23117 / DSM 6794 / NBRC 15988 / NCIMB 1366 / Fx l1 / Sio-4)</name>
    <name type="common">Flexibacter litoralis</name>
    <dbReference type="NCBI Taxonomy" id="880071"/>
    <lineage>
        <taxon>Bacteria</taxon>
        <taxon>Pseudomonadati</taxon>
        <taxon>Bacteroidota</taxon>
        <taxon>Cytophagia</taxon>
        <taxon>Cytophagales</taxon>
        <taxon>Bernardetiaceae</taxon>
        <taxon>Bernardetia</taxon>
    </lineage>
</organism>
<accession>I4AJI4</accession>
<dbReference type="Proteomes" id="UP000006054">
    <property type="component" value="Chromosome"/>
</dbReference>
<evidence type="ECO:0000256" key="1">
    <source>
        <dbReference type="SAM" id="SignalP"/>
    </source>
</evidence>
<keyword evidence="1" id="KW-0732">Signal</keyword>
<evidence type="ECO:0008006" key="4">
    <source>
        <dbReference type="Google" id="ProtNLM"/>
    </source>
</evidence>
<feature type="signal peptide" evidence="1">
    <location>
        <begin position="1"/>
        <end position="22"/>
    </location>
</feature>